<keyword evidence="1" id="KW-0732">Signal</keyword>
<protein>
    <submittedName>
        <fullName evidence="2">POGLUT1 isoform 7</fullName>
    </submittedName>
</protein>
<evidence type="ECO:0000313" key="2">
    <source>
        <dbReference type="EMBL" id="PNJ63913.1"/>
    </source>
</evidence>
<dbReference type="EMBL" id="NDHI03003402">
    <property type="protein sequence ID" value="PNJ63913.1"/>
    <property type="molecule type" value="Genomic_DNA"/>
</dbReference>
<reference evidence="2" key="1">
    <citation type="submission" date="2017-12" db="EMBL/GenBank/DDBJ databases">
        <title>High-resolution comparative analysis of great ape genomes.</title>
        <authorList>
            <person name="Pollen A."/>
            <person name="Hastie A."/>
            <person name="Hormozdiari F."/>
            <person name="Dougherty M."/>
            <person name="Liu R."/>
            <person name="Chaisson M."/>
            <person name="Hoppe E."/>
            <person name="Hill C."/>
            <person name="Pang A."/>
            <person name="Hillier L."/>
            <person name="Baker C."/>
            <person name="Armstrong J."/>
            <person name="Shendure J."/>
            <person name="Paten B."/>
            <person name="Wilson R."/>
            <person name="Chao H."/>
            <person name="Schneider V."/>
            <person name="Ventura M."/>
            <person name="Kronenberg Z."/>
            <person name="Murali S."/>
            <person name="Gordon D."/>
            <person name="Cantsilieris S."/>
            <person name="Munson K."/>
            <person name="Nelson B."/>
            <person name="Raja A."/>
            <person name="Underwood J."/>
            <person name="Diekhans M."/>
            <person name="Fiddes I."/>
            <person name="Haussler D."/>
            <person name="Eichler E."/>
        </authorList>
    </citation>
    <scope>NUCLEOTIDE SEQUENCE [LARGE SCALE GENOMIC DNA]</scope>
    <source>
        <strain evidence="2">Susie</strain>
    </source>
</reference>
<dbReference type="AlphaFoldDB" id="A0A2J8W2B3"/>
<feature type="signal peptide" evidence="1">
    <location>
        <begin position="1"/>
        <end position="23"/>
    </location>
</feature>
<name>A0A2J8W2B3_PONAB</name>
<organism evidence="2">
    <name type="scientific">Pongo abelii</name>
    <name type="common">Sumatran orangutan</name>
    <name type="synonym">Pongo pygmaeus abelii</name>
    <dbReference type="NCBI Taxonomy" id="9601"/>
    <lineage>
        <taxon>Eukaryota</taxon>
        <taxon>Metazoa</taxon>
        <taxon>Chordata</taxon>
        <taxon>Craniata</taxon>
        <taxon>Vertebrata</taxon>
        <taxon>Euteleostomi</taxon>
        <taxon>Mammalia</taxon>
        <taxon>Eutheria</taxon>
        <taxon>Euarchontoglires</taxon>
        <taxon>Primates</taxon>
        <taxon>Haplorrhini</taxon>
        <taxon>Catarrhini</taxon>
        <taxon>Hominidae</taxon>
        <taxon>Pongo</taxon>
    </lineage>
</organism>
<sequence>MLWWASSPLRLWLLLFLLPPAQGRQKESGGLRAVPSLPLGLGVWPESPGAPPRGRLPGRCRGRCSSELGRRHRGALRRRVQNGKYLLTKLTGLWRITNHVQVKTAAATMVS</sequence>
<feature type="chain" id="PRO_5014456396" evidence="1">
    <location>
        <begin position="24"/>
        <end position="111"/>
    </location>
</feature>
<proteinExistence type="predicted"/>
<evidence type="ECO:0000256" key="1">
    <source>
        <dbReference type="SAM" id="SignalP"/>
    </source>
</evidence>
<comment type="caution">
    <text evidence="2">The sequence shown here is derived from an EMBL/GenBank/DDBJ whole genome shotgun (WGS) entry which is preliminary data.</text>
</comment>
<gene>
    <name evidence="2" type="ORF">CR201_G0013713</name>
</gene>
<accession>A0A2J8W2B3</accession>